<comment type="similarity">
    <text evidence="2">Belongs to the glycosyl hydrolase 33 family.</text>
</comment>
<proteinExistence type="inferred from homology"/>
<evidence type="ECO:0000256" key="5">
    <source>
        <dbReference type="ARBA" id="ARBA00023157"/>
    </source>
</evidence>
<dbReference type="InterPro" id="IPR011040">
    <property type="entry name" value="Sialidase"/>
</dbReference>
<dbReference type="SUPFAM" id="SSF50939">
    <property type="entry name" value="Sialidases"/>
    <property type="match status" value="1"/>
</dbReference>
<feature type="chain" id="PRO_5031011142" description="exo-alpha-sialidase" evidence="7">
    <location>
        <begin position="28"/>
        <end position="622"/>
    </location>
</feature>
<keyword evidence="5" id="KW-1015">Disulfide bond</keyword>
<dbReference type="EMBL" id="JAASRO010000001">
    <property type="protein sequence ID" value="NIK60879.1"/>
    <property type="molecule type" value="Genomic_DNA"/>
</dbReference>
<keyword evidence="10" id="KW-0378">Hydrolase</keyword>
<evidence type="ECO:0000256" key="4">
    <source>
        <dbReference type="ARBA" id="ARBA00022729"/>
    </source>
</evidence>
<dbReference type="InterPro" id="IPR001791">
    <property type="entry name" value="Laminin_G"/>
</dbReference>
<dbReference type="GO" id="GO:0004308">
    <property type="term" value="F:exo-alpha-sialidase activity"/>
    <property type="evidence" value="ECO:0007669"/>
    <property type="project" value="UniProtKB-EC"/>
</dbReference>
<dbReference type="GO" id="GO:0016020">
    <property type="term" value="C:membrane"/>
    <property type="evidence" value="ECO:0007669"/>
    <property type="project" value="TreeGrafter"/>
</dbReference>
<feature type="compositionally biased region" description="Pro residues" evidence="6">
    <location>
        <begin position="393"/>
        <end position="407"/>
    </location>
</feature>
<dbReference type="InterPro" id="IPR026856">
    <property type="entry name" value="Sialidase_fam"/>
</dbReference>
<dbReference type="SMART" id="SM00282">
    <property type="entry name" value="LamG"/>
    <property type="match status" value="1"/>
</dbReference>
<evidence type="ECO:0000256" key="2">
    <source>
        <dbReference type="ARBA" id="ARBA00009348"/>
    </source>
</evidence>
<evidence type="ECO:0000256" key="1">
    <source>
        <dbReference type="ARBA" id="ARBA00000427"/>
    </source>
</evidence>
<dbReference type="Gene3D" id="2.60.120.200">
    <property type="match status" value="1"/>
</dbReference>
<dbReference type="RefSeq" id="WP_202891366.1">
    <property type="nucleotide sequence ID" value="NZ_JAASRO010000001.1"/>
</dbReference>
<evidence type="ECO:0000259" key="9">
    <source>
        <dbReference type="SMART" id="SM00560"/>
    </source>
</evidence>
<dbReference type="CDD" id="cd15482">
    <property type="entry name" value="Sialidase_non-viral"/>
    <property type="match status" value="1"/>
</dbReference>
<feature type="region of interest" description="Disordered" evidence="6">
    <location>
        <begin position="256"/>
        <end position="275"/>
    </location>
</feature>
<dbReference type="Gene3D" id="2.120.10.10">
    <property type="match status" value="1"/>
</dbReference>
<feature type="region of interest" description="Disordered" evidence="6">
    <location>
        <begin position="391"/>
        <end position="415"/>
    </location>
</feature>
<comment type="catalytic activity">
    <reaction evidence="1">
        <text>Hydrolysis of alpha-(2-&gt;3)-, alpha-(2-&gt;6)-, alpha-(2-&gt;8)- glycosidic linkages of terminal sialic acid residues in oligosaccharides, glycoproteins, glycolipids, colominic acid and synthetic substrates.</text>
        <dbReference type="EC" id="3.2.1.18"/>
    </reaction>
</comment>
<organism evidence="10 11">
    <name type="scientific">Kribbella shirazensis</name>
    <dbReference type="NCBI Taxonomy" id="1105143"/>
    <lineage>
        <taxon>Bacteria</taxon>
        <taxon>Bacillati</taxon>
        <taxon>Actinomycetota</taxon>
        <taxon>Actinomycetes</taxon>
        <taxon>Propionibacteriales</taxon>
        <taxon>Kribbellaceae</taxon>
        <taxon>Kribbella</taxon>
    </lineage>
</organism>
<evidence type="ECO:0000256" key="6">
    <source>
        <dbReference type="SAM" id="MobiDB-lite"/>
    </source>
</evidence>
<dbReference type="SMART" id="SM00560">
    <property type="entry name" value="LamGL"/>
    <property type="match status" value="1"/>
</dbReference>
<accession>A0A7X5VGL6</accession>
<dbReference type="Pfam" id="PF13088">
    <property type="entry name" value="BNR_2"/>
    <property type="match status" value="1"/>
</dbReference>
<dbReference type="CDD" id="cd00110">
    <property type="entry name" value="LamG"/>
    <property type="match status" value="1"/>
</dbReference>
<dbReference type="InterPro" id="IPR006558">
    <property type="entry name" value="LamG-like"/>
</dbReference>
<feature type="domain" description="Laminin G" evidence="8">
    <location>
        <begin position="457"/>
        <end position="591"/>
    </location>
</feature>
<feature type="signal peptide" evidence="7">
    <location>
        <begin position="1"/>
        <end position="27"/>
    </location>
</feature>
<dbReference type="InterPro" id="IPR013320">
    <property type="entry name" value="ConA-like_dom_sf"/>
</dbReference>
<reference evidence="10 11" key="1">
    <citation type="submission" date="2020-03" db="EMBL/GenBank/DDBJ databases">
        <title>Sequencing the genomes of 1000 actinobacteria strains.</title>
        <authorList>
            <person name="Klenk H.-P."/>
        </authorList>
    </citation>
    <scope>NUCLEOTIDE SEQUENCE [LARGE SCALE GENOMIC DNA]</scope>
    <source>
        <strain evidence="10 11">DSM 45490</strain>
    </source>
</reference>
<dbReference type="PANTHER" id="PTHR10628:SF30">
    <property type="entry name" value="EXO-ALPHA-SIALIDASE"/>
    <property type="match status" value="1"/>
</dbReference>
<feature type="domain" description="LamG-like jellyroll fold" evidence="9">
    <location>
        <begin position="457"/>
        <end position="596"/>
    </location>
</feature>
<protein>
    <recommendedName>
        <fullName evidence="3">exo-alpha-sialidase</fullName>
        <ecNumber evidence="3">3.2.1.18</ecNumber>
    </recommendedName>
</protein>
<gene>
    <name evidence="10" type="ORF">BJY22_006596</name>
</gene>
<dbReference type="GO" id="GO:0009313">
    <property type="term" value="P:oligosaccharide catabolic process"/>
    <property type="evidence" value="ECO:0007669"/>
    <property type="project" value="TreeGrafter"/>
</dbReference>
<evidence type="ECO:0000313" key="11">
    <source>
        <dbReference type="Proteomes" id="UP000555407"/>
    </source>
</evidence>
<dbReference type="GO" id="GO:0006689">
    <property type="term" value="P:ganglioside catabolic process"/>
    <property type="evidence" value="ECO:0007669"/>
    <property type="project" value="TreeGrafter"/>
</dbReference>
<name>A0A7X5VGL6_9ACTN</name>
<keyword evidence="4 7" id="KW-0732">Signal</keyword>
<evidence type="ECO:0000313" key="10">
    <source>
        <dbReference type="EMBL" id="NIK60879.1"/>
    </source>
</evidence>
<dbReference type="Pfam" id="PF13385">
    <property type="entry name" value="Laminin_G_3"/>
    <property type="match status" value="1"/>
</dbReference>
<dbReference type="SUPFAM" id="SSF49899">
    <property type="entry name" value="Concanavalin A-like lectins/glucanases"/>
    <property type="match status" value="1"/>
</dbReference>
<dbReference type="PANTHER" id="PTHR10628">
    <property type="entry name" value="SIALIDASE"/>
    <property type="match status" value="1"/>
</dbReference>
<dbReference type="InterPro" id="IPR036278">
    <property type="entry name" value="Sialidase_sf"/>
</dbReference>
<sequence length="622" mass="66352">MRVLTPGRLTAAALLVFTGLTAPTAHADESAPFVEDSVLFQQKTGGYACFRIPAVVHATNGDVLAFAEGRVADCGDDGDIDLVLRRSTDGGKTWGPLQVVSDGNGSTHGNPVPIVDKRTGRIVLVTTHNGPEPCTNGCDRDPYVQTSDDFGATWTAPRELTDAKLPSWNFWYATGPMHGIQLEHGPHAGRLIVGASFETYDGAGPHIYGTHLLYSDDAGETWHIGATTSRGDGSVIAQEVTVVELTDGRIYALARERGTDPGSRAAATSSDGGASFDAPFRTLPQLEMPDVQGSLLRFSARDEGDQQNRILFSAPAHPAAREVMTVRSSYDEARSFGTWEQGKVFYWGPSAYSDMVRLDGDEAGLLYEAGVANPYESIRWARFNEAYLSTPNGTPPGIPGPPAPGPLTPDAGPAHNPAYVRGGATVAAGKFGNGIALDGVDDYVEVPYDPSIDLGADDFTLMSWIRYGATTGSHAILWAYRTGSGSTPQVWLRAEPESKRIRALLAVDRFNVTVQSASAYNDGAWHHVVLQRTGGKLRLVIDGVETGSANAPAGSVTAGKEFGVQGIHIGQRVDGANRFQGSLDEVRVYRRALSDAELQQVRETNKPVTSKLGLALPFTTVG</sequence>
<dbReference type="GO" id="GO:0005737">
    <property type="term" value="C:cytoplasm"/>
    <property type="evidence" value="ECO:0007669"/>
    <property type="project" value="TreeGrafter"/>
</dbReference>
<dbReference type="Proteomes" id="UP000555407">
    <property type="component" value="Unassembled WGS sequence"/>
</dbReference>
<evidence type="ECO:0000256" key="3">
    <source>
        <dbReference type="ARBA" id="ARBA00012733"/>
    </source>
</evidence>
<keyword evidence="11" id="KW-1185">Reference proteome</keyword>
<evidence type="ECO:0000256" key="7">
    <source>
        <dbReference type="SAM" id="SignalP"/>
    </source>
</evidence>
<keyword evidence="10" id="KW-0326">Glycosidase</keyword>
<dbReference type="EC" id="3.2.1.18" evidence="3"/>
<dbReference type="AlphaFoldDB" id="A0A7X5VGL6"/>
<evidence type="ECO:0000259" key="8">
    <source>
        <dbReference type="SMART" id="SM00282"/>
    </source>
</evidence>
<comment type="caution">
    <text evidence="10">The sequence shown here is derived from an EMBL/GenBank/DDBJ whole genome shotgun (WGS) entry which is preliminary data.</text>
</comment>